<name>A0A6M6BEV0_9BACT</name>
<keyword evidence="1" id="KW-0732">Signal</keyword>
<dbReference type="EMBL" id="CP053538">
    <property type="protein sequence ID" value="QJX46378.1"/>
    <property type="molecule type" value="Genomic_DNA"/>
</dbReference>
<evidence type="ECO:0000259" key="2">
    <source>
        <dbReference type="Pfam" id="PF18962"/>
    </source>
</evidence>
<feature type="signal peptide" evidence="1">
    <location>
        <begin position="1"/>
        <end position="28"/>
    </location>
</feature>
<protein>
    <submittedName>
        <fullName evidence="3">T9SS type A sorting domain-containing protein</fullName>
    </submittedName>
</protein>
<keyword evidence="4" id="KW-1185">Reference proteome</keyword>
<reference evidence="3 4" key="1">
    <citation type="submission" date="2020-05" db="EMBL/GenBank/DDBJ databases">
        <title>Complete genome sequence of Hymenobacter sp. TS19 in Coasted Sand Dune.</title>
        <authorList>
            <person name="Lee J.-H."/>
            <person name="Jung J.-H."/>
            <person name="Jeong S."/>
            <person name="Zhao L."/>
            <person name="Kim M.-K."/>
            <person name="Seo H.-S."/>
            <person name="Lim S."/>
        </authorList>
    </citation>
    <scope>NUCLEOTIDE SEQUENCE [LARGE SCALE GENOMIC DNA]</scope>
    <source>
        <strain evidence="3 4">TS19</strain>
    </source>
</reference>
<organism evidence="3 4">
    <name type="scientific">Hymenobacter taeanensis</name>
    <dbReference type="NCBI Taxonomy" id="2735321"/>
    <lineage>
        <taxon>Bacteria</taxon>
        <taxon>Pseudomonadati</taxon>
        <taxon>Bacteroidota</taxon>
        <taxon>Cytophagia</taxon>
        <taxon>Cytophagales</taxon>
        <taxon>Hymenobacteraceae</taxon>
        <taxon>Hymenobacter</taxon>
    </lineage>
</organism>
<proteinExistence type="predicted"/>
<dbReference type="Proteomes" id="UP000501623">
    <property type="component" value="Chromosome"/>
</dbReference>
<sequence length="729" mass="77714">MRLILLPRAVSITWMLLLWLCASSLVQAASTPYYSSKAQDYRTCTTVGVGPLATTTCYGTVDNVGRTSDVDLTNYATMHMPLLLFPVAIRMDMPAVVPKNYRAGVVLGSSTGVSTVGAIVIRTYLKDASGTSQFQESYVVTDAAKAILATTTPGRVEFLAGKPFDQVEIEAGAVLNVAYDINIYYGYGIDANVVTQATGYVSRFNQNTSDYYSTAIQPNGVTVCANSTISNPGNAVDKDLTNYATFGSFVSVNCPTTLQTQLEGKAPAGYQAGFVIGNGGLLDAKALSGLTVTTYLNGVAQESGTGAQLLDLQVLSGDQYAVSFESSKAFDRVEIRQNSLVSALDDLRIYYGFGIEPRAFRDQEPILSNFSAGNNQFQTSQYRTNSLLCVNCGVTNPQNAADSDLKNNYAETTTGVGLGTTTRLKLKLNGPGLAGNTAGVILGAASGLLDASLLSSIRINTYSGDNGQKLVESASGSNLLKLELLADGRQDVSFATTQEFDWVELEVTNTVSALEAMKIFYAFAEDRPTGFPTSIVAPAPLPVELVRFEARASDTAVELTWQTASERNSSHFIVERAVGVSNKQFTSIGRLAAAGSSAQQQEYSLRDADAGKQGATVLYYRLRQVDADGTENYSQVVAVKWKAIAQQVSVFPNPATGAAVVQVSLPEAGAEGGTVMLYNSQGKLVTQHTVARREIVLPVTGLEAGIYQVVVTDSARRRVATQSLVIVTR</sequence>
<dbReference type="NCBIfam" id="TIGR04183">
    <property type="entry name" value="Por_Secre_tail"/>
    <property type="match status" value="1"/>
</dbReference>
<dbReference type="AlphaFoldDB" id="A0A6M6BEV0"/>
<dbReference type="InterPro" id="IPR013783">
    <property type="entry name" value="Ig-like_fold"/>
</dbReference>
<gene>
    <name evidence="3" type="ORF">HMJ29_05280</name>
</gene>
<evidence type="ECO:0000256" key="1">
    <source>
        <dbReference type="SAM" id="SignalP"/>
    </source>
</evidence>
<feature type="domain" description="Secretion system C-terminal sorting" evidence="2">
    <location>
        <begin position="650"/>
        <end position="717"/>
    </location>
</feature>
<evidence type="ECO:0000313" key="4">
    <source>
        <dbReference type="Proteomes" id="UP000501623"/>
    </source>
</evidence>
<dbReference type="Gene3D" id="2.60.40.10">
    <property type="entry name" value="Immunoglobulins"/>
    <property type="match status" value="1"/>
</dbReference>
<feature type="chain" id="PRO_5026942504" evidence="1">
    <location>
        <begin position="29"/>
        <end position="729"/>
    </location>
</feature>
<evidence type="ECO:0000313" key="3">
    <source>
        <dbReference type="EMBL" id="QJX46378.1"/>
    </source>
</evidence>
<dbReference type="RefSeq" id="WP_171590488.1">
    <property type="nucleotide sequence ID" value="NZ_CP053538.1"/>
</dbReference>
<dbReference type="Pfam" id="PF18962">
    <property type="entry name" value="Por_Secre_tail"/>
    <property type="match status" value="1"/>
</dbReference>
<accession>A0A6M6BEV0</accession>
<dbReference type="InterPro" id="IPR026444">
    <property type="entry name" value="Secre_tail"/>
</dbReference>
<dbReference type="KEGG" id="hts:HMJ29_05280"/>